<keyword evidence="2" id="KW-1185">Reference proteome</keyword>
<dbReference type="Proteomes" id="UP001501758">
    <property type="component" value="Unassembled WGS sequence"/>
</dbReference>
<accession>A0ABN1J1S3</accession>
<name>A0ABN1J1S3_9FLAO</name>
<dbReference type="RefSeq" id="WP_343913352.1">
    <property type="nucleotide sequence ID" value="NZ_BAAAGE010000003.1"/>
</dbReference>
<evidence type="ECO:0000313" key="1">
    <source>
        <dbReference type="EMBL" id="GAA0726133.1"/>
    </source>
</evidence>
<gene>
    <name evidence="1" type="ORF">GCM10009430_32810</name>
</gene>
<protein>
    <submittedName>
        <fullName evidence="1">Uncharacterized protein</fullName>
    </submittedName>
</protein>
<organism evidence="1 2">
    <name type="scientific">Aquimarina litoralis</name>
    <dbReference type="NCBI Taxonomy" id="584605"/>
    <lineage>
        <taxon>Bacteria</taxon>
        <taxon>Pseudomonadati</taxon>
        <taxon>Bacteroidota</taxon>
        <taxon>Flavobacteriia</taxon>
        <taxon>Flavobacteriales</taxon>
        <taxon>Flavobacteriaceae</taxon>
        <taxon>Aquimarina</taxon>
    </lineage>
</organism>
<comment type="caution">
    <text evidence="1">The sequence shown here is derived from an EMBL/GenBank/DDBJ whole genome shotgun (WGS) entry which is preliminary data.</text>
</comment>
<dbReference type="Gene3D" id="1.10.1660.10">
    <property type="match status" value="1"/>
</dbReference>
<sequence>MLDPQSDKQESLQELLSEKLFRSEHLSFVTNRQVHHWKEIGLIDDHREYAASGMKSSFSFYEALWIRVITEIRAFRISNLTIKEIKKYLFNGFRENSVNIKEERILFETIIQDIISKNQVMFLVFLNDNTIKILDRATFIGEIYDNNIGHHFSLRLDTLIWKMLSLFVFEPKIEQIIQQYKNTNME</sequence>
<dbReference type="EMBL" id="BAAAGE010000003">
    <property type="protein sequence ID" value="GAA0726133.1"/>
    <property type="molecule type" value="Genomic_DNA"/>
</dbReference>
<evidence type="ECO:0000313" key="2">
    <source>
        <dbReference type="Proteomes" id="UP001501758"/>
    </source>
</evidence>
<proteinExistence type="predicted"/>
<reference evidence="1 2" key="1">
    <citation type="journal article" date="2019" name="Int. J. Syst. Evol. Microbiol.">
        <title>The Global Catalogue of Microorganisms (GCM) 10K type strain sequencing project: providing services to taxonomists for standard genome sequencing and annotation.</title>
        <authorList>
            <consortium name="The Broad Institute Genomics Platform"/>
            <consortium name="The Broad Institute Genome Sequencing Center for Infectious Disease"/>
            <person name="Wu L."/>
            <person name="Ma J."/>
        </authorList>
    </citation>
    <scope>NUCLEOTIDE SEQUENCE [LARGE SCALE GENOMIC DNA]</scope>
    <source>
        <strain evidence="1 2">JCM 15974</strain>
    </source>
</reference>